<accession>A0AAP0WWB6</accession>
<sequence length="362" mass="39202">MGLLKFSWVILFCWVFLLLRLKALSDGSEVTVNFLKAPLAFSHLNSATFVFEVLVGGNGDTCSNCRITCKLDERIPSDCEAGEVSYSDLQEGNHIFEVCTNGSQGVGCASYNWTVDTVPPTAYVTASTSFTNALNVSVNISFSEPCTGGGGFGCSSVNACNLLVYGAGQVMPSSLNILQPNLKFSVLVGLSTNVQYGRVILVMDKNFCTDSAGNKFARSTNSSFFVHFDSQRPAVKLSTTSNIRTREHRVPISIKFMKPVFGFNSSHISISGGHLQSFHEMSRSIYTVEIQADNDFLSINVPENITGDVAGNKNLPSNVLQVRHYSVPLITSVISIFATASFVATSVSCRSAHYFDCMPSVC</sequence>
<evidence type="ECO:0000313" key="4">
    <source>
        <dbReference type="Proteomes" id="UP001415857"/>
    </source>
</evidence>
<feature type="domain" description="Bacterial Ig-like" evidence="2">
    <location>
        <begin position="229"/>
        <end position="315"/>
    </location>
</feature>
<evidence type="ECO:0000313" key="3">
    <source>
        <dbReference type="EMBL" id="KAK9278936.1"/>
    </source>
</evidence>
<dbReference type="AlphaFoldDB" id="A0AAP0WWB6"/>
<evidence type="ECO:0000259" key="2">
    <source>
        <dbReference type="Pfam" id="PF19078"/>
    </source>
</evidence>
<reference evidence="3 4" key="1">
    <citation type="journal article" date="2024" name="Plant J.">
        <title>Genome sequences and population genomics reveal climatic adaptation and genomic divergence between two closely related sweetgum species.</title>
        <authorList>
            <person name="Xu W.Q."/>
            <person name="Ren C.Q."/>
            <person name="Zhang X.Y."/>
            <person name="Comes H.P."/>
            <person name="Liu X.H."/>
            <person name="Li Y.G."/>
            <person name="Kettle C.J."/>
            <person name="Jalonen R."/>
            <person name="Gaisberger H."/>
            <person name="Ma Y.Z."/>
            <person name="Qiu Y.X."/>
        </authorList>
    </citation>
    <scope>NUCLEOTIDE SEQUENCE [LARGE SCALE GENOMIC DNA]</scope>
    <source>
        <strain evidence="3">Hangzhou</strain>
    </source>
</reference>
<dbReference type="Proteomes" id="UP001415857">
    <property type="component" value="Unassembled WGS sequence"/>
</dbReference>
<keyword evidence="1" id="KW-0732">Signal</keyword>
<evidence type="ECO:0000256" key="1">
    <source>
        <dbReference type="SAM" id="SignalP"/>
    </source>
</evidence>
<proteinExistence type="predicted"/>
<keyword evidence="4" id="KW-1185">Reference proteome</keyword>
<dbReference type="PANTHER" id="PTHR34677">
    <property type="match status" value="1"/>
</dbReference>
<organism evidence="3 4">
    <name type="scientific">Liquidambar formosana</name>
    <name type="common">Formosan gum</name>
    <dbReference type="NCBI Taxonomy" id="63359"/>
    <lineage>
        <taxon>Eukaryota</taxon>
        <taxon>Viridiplantae</taxon>
        <taxon>Streptophyta</taxon>
        <taxon>Embryophyta</taxon>
        <taxon>Tracheophyta</taxon>
        <taxon>Spermatophyta</taxon>
        <taxon>Magnoliopsida</taxon>
        <taxon>eudicotyledons</taxon>
        <taxon>Gunneridae</taxon>
        <taxon>Pentapetalae</taxon>
        <taxon>Saxifragales</taxon>
        <taxon>Altingiaceae</taxon>
        <taxon>Liquidambar</taxon>
    </lineage>
</organism>
<dbReference type="EMBL" id="JBBPBK010000009">
    <property type="protein sequence ID" value="KAK9278936.1"/>
    <property type="molecule type" value="Genomic_DNA"/>
</dbReference>
<dbReference type="Pfam" id="PF19078">
    <property type="entry name" value="Big_12"/>
    <property type="match status" value="1"/>
</dbReference>
<gene>
    <name evidence="3" type="ORF">L1049_028518</name>
</gene>
<feature type="chain" id="PRO_5042978227" description="Bacterial Ig-like domain-containing protein" evidence="1">
    <location>
        <begin position="28"/>
        <end position="362"/>
    </location>
</feature>
<name>A0AAP0WWB6_LIQFO</name>
<protein>
    <recommendedName>
        <fullName evidence="2">Bacterial Ig-like domain-containing protein</fullName>
    </recommendedName>
</protein>
<dbReference type="InterPro" id="IPR044048">
    <property type="entry name" value="Big_12"/>
</dbReference>
<feature type="signal peptide" evidence="1">
    <location>
        <begin position="1"/>
        <end position="27"/>
    </location>
</feature>
<dbReference type="PANTHER" id="PTHR34677:SF1">
    <property type="entry name" value="TRANSMEMBRANE PROTEIN"/>
    <property type="match status" value="1"/>
</dbReference>
<comment type="caution">
    <text evidence="3">The sequence shown here is derived from an EMBL/GenBank/DDBJ whole genome shotgun (WGS) entry which is preliminary data.</text>
</comment>